<keyword evidence="3" id="KW-1185">Reference proteome</keyword>
<keyword evidence="1" id="KW-0812">Transmembrane</keyword>
<accession>A0ABT7YE18</accession>
<evidence type="ECO:0000313" key="3">
    <source>
        <dbReference type="Proteomes" id="UP001171916"/>
    </source>
</evidence>
<dbReference type="EMBL" id="JAUEPH010000004">
    <property type="protein sequence ID" value="MDN3204766.1"/>
    <property type="molecule type" value="Genomic_DNA"/>
</dbReference>
<evidence type="ECO:0008006" key="4">
    <source>
        <dbReference type="Google" id="ProtNLM"/>
    </source>
</evidence>
<sequence>MKFIGLTFLVILVVGIINPFFPFWVVMIFIAIVSAFIGLPAFVSFLAGALGMGLVWVGQSFYLSIYSGSDLPQKMAELIGVGSGMTLVAITGVLGFIIGGLSAWTGSAFRKVFTPAPDNIYRG</sequence>
<name>A0ABT7YE18_9BACT</name>
<feature type="transmembrane region" description="Helical" evidence="1">
    <location>
        <begin position="25"/>
        <end position="57"/>
    </location>
</feature>
<dbReference type="Proteomes" id="UP001171916">
    <property type="component" value="Unassembled WGS sequence"/>
</dbReference>
<gene>
    <name evidence="2" type="ORF">QVH07_11430</name>
</gene>
<reference evidence="2" key="1">
    <citation type="submission" date="2023-06" db="EMBL/GenBank/DDBJ databases">
        <title>Robiginitalea aurantiacus sp. nov. and Algoriphagus sediminis sp. nov., isolated from coastal sediment.</title>
        <authorList>
            <person name="Zhou Z.Y."/>
            <person name="An J."/>
            <person name="Jia Y.W."/>
            <person name="Du Z.J."/>
        </authorList>
    </citation>
    <scope>NUCLEOTIDE SEQUENCE</scope>
    <source>
        <strain evidence="2">C2-7</strain>
    </source>
</reference>
<keyword evidence="1" id="KW-0472">Membrane</keyword>
<protein>
    <recommendedName>
        <fullName evidence="4">DUF456 domain-containing protein</fullName>
    </recommendedName>
</protein>
<proteinExistence type="predicted"/>
<organism evidence="2 3">
    <name type="scientific">Algoriphagus sediminis</name>
    <dbReference type="NCBI Taxonomy" id="3057113"/>
    <lineage>
        <taxon>Bacteria</taxon>
        <taxon>Pseudomonadati</taxon>
        <taxon>Bacteroidota</taxon>
        <taxon>Cytophagia</taxon>
        <taxon>Cytophagales</taxon>
        <taxon>Cyclobacteriaceae</taxon>
        <taxon>Algoriphagus</taxon>
    </lineage>
</organism>
<comment type="caution">
    <text evidence="2">The sequence shown here is derived from an EMBL/GenBank/DDBJ whole genome shotgun (WGS) entry which is preliminary data.</text>
</comment>
<feature type="transmembrane region" description="Helical" evidence="1">
    <location>
        <begin position="78"/>
        <end position="104"/>
    </location>
</feature>
<evidence type="ECO:0000256" key="1">
    <source>
        <dbReference type="SAM" id="Phobius"/>
    </source>
</evidence>
<evidence type="ECO:0000313" key="2">
    <source>
        <dbReference type="EMBL" id="MDN3204766.1"/>
    </source>
</evidence>
<dbReference type="RefSeq" id="WP_290000486.1">
    <property type="nucleotide sequence ID" value="NZ_JAUEPH010000004.1"/>
</dbReference>
<keyword evidence="1" id="KW-1133">Transmembrane helix</keyword>